<name>A0A381Z7E0_9ZZZZ</name>
<dbReference type="PANTHER" id="PTHR11751">
    <property type="entry name" value="ALANINE AMINOTRANSFERASE"/>
    <property type="match status" value="1"/>
</dbReference>
<dbReference type="EMBL" id="UINC01020089">
    <property type="protein sequence ID" value="SVA84693.1"/>
    <property type="molecule type" value="Genomic_DNA"/>
</dbReference>
<dbReference type="FunFam" id="3.40.640.10:FF:000236">
    <property type="entry name" value="Alanine aminotransferase 2"/>
    <property type="match status" value="1"/>
</dbReference>
<evidence type="ECO:0000259" key="6">
    <source>
        <dbReference type="Pfam" id="PF00155"/>
    </source>
</evidence>
<dbReference type="InterPro" id="IPR015424">
    <property type="entry name" value="PyrdxlP-dep_Trfase"/>
</dbReference>
<dbReference type="Gene3D" id="1.10.287.1970">
    <property type="match status" value="1"/>
</dbReference>
<dbReference type="GO" id="GO:0004021">
    <property type="term" value="F:L-alanine:2-oxoglutarate aminotransferase activity"/>
    <property type="evidence" value="ECO:0007669"/>
    <property type="project" value="TreeGrafter"/>
</dbReference>
<dbReference type="CDD" id="cd00609">
    <property type="entry name" value="AAT_like"/>
    <property type="match status" value="1"/>
</dbReference>
<dbReference type="InterPro" id="IPR015421">
    <property type="entry name" value="PyrdxlP-dep_Trfase_major"/>
</dbReference>
<evidence type="ECO:0000256" key="2">
    <source>
        <dbReference type="ARBA" id="ARBA00022576"/>
    </source>
</evidence>
<protein>
    <recommendedName>
        <fullName evidence="6">Aminotransferase class I/classII large domain-containing protein</fullName>
    </recommendedName>
</protein>
<dbReference type="Gene3D" id="3.40.640.10">
    <property type="entry name" value="Type I PLP-dependent aspartate aminotransferase-like (Major domain)"/>
    <property type="match status" value="1"/>
</dbReference>
<evidence type="ECO:0000256" key="1">
    <source>
        <dbReference type="ARBA" id="ARBA00011738"/>
    </source>
</evidence>
<sequence>MTRTIPVNQNLVEMEYAVRGAIPRRAQEMQRAGRTIYACNLGNPQALGQKPITFYRQVLTLLEAAGNITRERSLARVAAANPELFNESGVEPLANYIIDYSANFLEQCRTGMGAYTESKGPLFIRTAIARYIDRRDGENIAADPEQIFLTDGASDAAKRIMELLITGPQDGVMIPIPQYPLYSATVKRCGGVQVNYYPEEDNDWALTPDILEEAYRKATADGVHVKCIVVINPGNPTGAILDKPSIDGVVNFAEQHGLAIIADEVYQDNLYGGTFISMASAVGGRDIPLFSLHSISKGFAGECGHRGGYLELRNMPKVERTDLNLAEVILKQASVSLCSNTVGQAIIYMLVNPPEKGSAPYNIYQDEKNAVLGELEAKAALIKESFKQMEGMECFGRTGAMYLFPRLNTLPPGSNDFDYCMALLEETGICTVNGAGFGQLPGTRHMRIAFLPPRETVTGFLPEWIRFHNRYVHRPQV</sequence>
<keyword evidence="3" id="KW-0808">Transferase</keyword>
<dbReference type="SUPFAM" id="SSF53383">
    <property type="entry name" value="PLP-dependent transferases"/>
    <property type="match status" value="1"/>
</dbReference>
<feature type="domain" description="Aminotransferase class I/classII large" evidence="6">
    <location>
        <begin position="114"/>
        <end position="453"/>
    </location>
</feature>
<evidence type="ECO:0000256" key="5">
    <source>
        <dbReference type="ARBA" id="ARBA00025785"/>
    </source>
</evidence>
<dbReference type="GO" id="GO:0030170">
    <property type="term" value="F:pyridoxal phosphate binding"/>
    <property type="evidence" value="ECO:0007669"/>
    <property type="project" value="InterPro"/>
</dbReference>
<organism evidence="7">
    <name type="scientific">marine metagenome</name>
    <dbReference type="NCBI Taxonomy" id="408172"/>
    <lineage>
        <taxon>unclassified sequences</taxon>
        <taxon>metagenomes</taxon>
        <taxon>ecological metagenomes</taxon>
    </lineage>
</organism>
<comment type="subunit">
    <text evidence="1">Homodimer.</text>
</comment>
<keyword evidence="4" id="KW-0663">Pyridoxal phosphate</keyword>
<evidence type="ECO:0000256" key="3">
    <source>
        <dbReference type="ARBA" id="ARBA00022679"/>
    </source>
</evidence>
<dbReference type="InterPro" id="IPR004839">
    <property type="entry name" value="Aminotransferase_I/II_large"/>
</dbReference>
<dbReference type="AlphaFoldDB" id="A0A381Z7E0"/>
<dbReference type="InterPro" id="IPR045088">
    <property type="entry name" value="ALAT1/2-like"/>
</dbReference>
<evidence type="ECO:0000313" key="7">
    <source>
        <dbReference type="EMBL" id="SVA84693.1"/>
    </source>
</evidence>
<reference evidence="7" key="1">
    <citation type="submission" date="2018-05" db="EMBL/GenBank/DDBJ databases">
        <authorList>
            <person name="Lanie J.A."/>
            <person name="Ng W.-L."/>
            <person name="Kazmierczak K.M."/>
            <person name="Andrzejewski T.M."/>
            <person name="Davidsen T.M."/>
            <person name="Wayne K.J."/>
            <person name="Tettelin H."/>
            <person name="Glass J.I."/>
            <person name="Rusch D."/>
            <person name="Podicherti R."/>
            <person name="Tsui H.-C.T."/>
            <person name="Winkler M.E."/>
        </authorList>
    </citation>
    <scope>NUCLEOTIDE SEQUENCE</scope>
</reference>
<dbReference type="InterPro" id="IPR015422">
    <property type="entry name" value="PyrdxlP-dep_Trfase_small"/>
</dbReference>
<dbReference type="Gene3D" id="3.90.1150.10">
    <property type="entry name" value="Aspartate Aminotransferase, domain 1"/>
    <property type="match status" value="1"/>
</dbReference>
<gene>
    <name evidence="7" type="ORF">METZ01_LOCUS137547</name>
</gene>
<dbReference type="UniPathway" id="UPA00528">
    <property type="reaction ID" value="UER00586"/>
</dbReference>
<evidence type="ECO:0000256" key="4">
    <source>
        <dbReference type="ARBA" id="ARBA00022898"/>
    </source>
</evidence>
<proteinExistence type="inferred from homology"/>
<dbReference type="Pfam" id="PF00155">
    <property type="entry name" value="Aminotran_1_2"/>
    <property type="match status" value="1"/>
</dbReference>
<dbReference type="GO" id="GO:0042853">
    <property type="term" value="P:L-alanine catabolic process"/>
    <property type="evidence" value="ECO:0007669"/>
    <property type="project" value="UniProtKB-UniPathway"/>
</dbReference>
<keyword evidence="2" id="KW-0032">Aminotransferase</keyword>
<accession>A0A381Z7E0</accession>
<dbReference type="PANTHER" id="PTHR11751:SF29">
    <property type="entry name" value="ALANINE TRANSAMINASE"/>
    <property type="match status" value="1"/>
</dbReference>
<comment type="similarity">
    <text evidence="5">Belongs to the class-I pyridoxal-phosphate-dependent aminotransferase family. Alanine aminotransferase subfamily.</text>
</comment>